<proteinExistence type="predicted"/>
<evidence type="ECO:0000256" key="1">
    <source>
        <dbReference type="SAM" id="SignalP"/>
    </source>
</evidence>
<gene>
    <name evidence="2" type="ORF">GRF29_8g365939</name>
</gene>
<name>A0AAN6M4A0_9PLEO</name>
<dbReference type="AlphaFoldDB" id="A0AAN6M4A0"/>
<reference evidence="2 3" key="1">
    <citation type="submission" date="2021-02" db="EMBL/GenBank/DDBJ databases">
        <title>Genome assembly of Pseudopithomyces chartarum.</title>
        <authorList>
            <person name="Jauregui R."/>
            <person name="Singh J."/>
            <person name="Voisey C."/>
        </authorList>
    </citation>
    <scope>NUCLEOTIDE SEQUENCE [LARGE SCALE GENOMIC DNA]</scope>
    <source>
        <strain evidence="2 3">AGR01</strain>
    </source>
</reference>
<dbReference type="Proteomes" id="UP001280581">
    <property type="component" value="Unassembled WGS sequence"/>
</dbReference>
<dbReference type="EMBL" id="WVTA01000002">
    <property type="protein sequence ID" value="KAK3215538.1"/>
    <property type="molecule type" value="Genomic_DNA"/>
</dbReference>
<feature type="signal peptide" evidence="1">
    <location>
        <begin position="1"/>
        <end position="23"/>
    </location>
</feature>
<organism evidence="2 3">
    <name type="scientific">Pseudopithomyces chartarum</name>
    <dbReference type="NCBI Taxonomy" id="1892770"/>
    <lineage>
        <taxon>Eukaryota</taxon>
        <taxon>Fungi</taxon>
        <taxon>Dikarya</taxon>
        <taxon>Ascomycota</taxon>
        <taxon>Pezizomycotina</taxon>
        <taxon>Dothideomycetes</taxon>
        <taxon>Pleosporomycetidae</taxon>
        <taxon>Pleosporales</taxon>
        <taxon>Massarineae</taxon>
        <taxon>Didymosphaeriaceae</taxon>
        <taxon>Pseudopithomyces</taxon>
    </lineage>
</organism>
<evidence type="ECO:0000313" key="3">
    <source>
        <dbReference type="Proteomes" id="UP001280581"/>
    </source>
</evidence>
<keyword evidence="3" id="KW-1185">Reference proteome</keyword>
<accession>A0AAN6M4A0</accession>
<sequence length="246" mass="26431">MASIRSLGGIIVATLALISSTTALPHPQEDAECGPAYVKVRDPPTFSNGSTPIGWTPPPTGWIFKPWHQVITSSAQTAQLRNFQWDPTPIDPAVPEGPVNDLSSFQIPGSDTVYTSYGVATPNPNYIAVMDYRGTGILENATSQYSWLGWGCDGNQNPYYLTYATAAEASGTPAAIDFMSTVDTGLDEDTKNAVIAALKQSKNEEIRKIADSFLSNVQDGGRRDLGRVPECDDDCKTNKDLIGIIG</sequence>
<keyword evidence="1" id="KW-0732">Signal</keyword>
<comment type="caution">
    <text evidence="2">The sequence shown here is derived from an EMBL/GenBank/DDBJ whole genome shotgun (WGS) entry which is preliminary data.</text>
</comment>
<evidence type="ECO:0000313" key="2">
    <source>
        <dbReference type="EMBL" id="KAK3215538.1"/>
    </source>
</evidence>
<feature type="chain" id="PRO_5042890103" evidence="1">
    <location>
        <begin position="24"/>
        <end position="246"/>
    </location>
</feature>
<protein>
    <submittedName>
        <fullName evidence="2">Uncharacterized protein</fullName>
    </submittedName>
</protein>